<evidence type="ECO:0000256" key="5">
    <source>
        <dbReference type="ARBA" id="ARBA00023212"/>
    </source>
</evidence>
<feature type="region of interest" description="Disordered" evidence="6">
    <location>
        <begin position="266"/>
        <end position="304"/>
    </location>
</feature>
<organism evidence="7 8">
    <name type="scientific">Onchocerca flexuosa</name>
    <dbReference type="NCBI Taxonomy" id="387005"/>
    <lineage>
        <taxon>Eukaryota</taxon>
        <taxon>Metazoa</taxon>
        <taxon>Ecdysozoa</taxon>
        <taxon>Nematoda</taxon>
        <taxon>Chromadorea</taxon>
        <taxon>Rhabditida</taxon>
        <taxon>Spirurina</taxon>
        <taxon>Spiruromorpha</taxon>
        <taxon>Filarioidea</taxon>
        <taxon>Onchocercidae</taxon>
        <taxon>Onchocerca</taxon>
    </lineage>
</organism>
<dbReference type="InterPro" id="IPR049039">
    <property type="entry name" value="RMD1-3_a_helical_rpt"/>
</dbReference>
<comment type="subcellular location">
    <subcellularLocation>
        <location evidence="1">Cytoplasm</location>
        <location evidence="1">Cytoskeleton</location>
    </subcellularLocation>
</comment>
<evidence type="ECO:0008006" key="9">
    <source>
        <dbReference type="Google" id="ProtNLM"/>
    </source>
</evidence>
<evidence type="ECO:0000256" key="3">
    <source>
        <dbReference type="ARBA" id="ARBA00022737"/>
    </source>
</evidence>
<dbReference type="GO" id="GO:0005876">
    <property type="term" value="C:spindle microtubule"/>
    <property type="evidence" value="ECO:0007669"/>
    <property type="project" value="TreeGrafter"/>
</dbReference>
<evidence type="ECO:0000256" key="1">
    <source>
        <dbReference type="ARBA" id="ARBA00004245"/>
    </source>
</evidence>
<accession>A0A238C3U4</accession>
<evidence type="ECO:0000256" key="2">
    <source>
        <dbReference type="ARBA" id="ARBA00022490"/>
    </source>
</evidence>
<gene>
    <name evidence="7" type="ORF">X798_00646</name>
</gene>
<dbReference type="EMBL" id="KZ269978">
    <property type="protein sequence ID" value="OZC12127.1"/>
    <property type="molecule type" value="Genomic_DNA"/>
</dbReference>
<protein>
    <recommendedName>
        <fullName evidence="9">KIF-binding protein</fullName>
    </recommendedName>
</protein>
<dbReference type="GO" id="GO:0008017">
    <property type="term" value="F:microtubule binding"/>
    <property type="evidence" value="ECO:0007669"/>
    <property type="project" value="TreeGrafter"/>
</dbReference>
<dbReference type="OrthoDB" id="512473at2759"/>
<reference evidence="7 8" key="1">
    <citation type="submission" date="2015-12" db="EMBL/GenBank/DDBJ databases">
        <title>Draft genome of the nematode, Onchocerca flexuosa.</title>
        <authorList>
            <person name="Mitreva M."/>
        </authorList>
    </citation>
    <scope>NUCLEOTIDE SEQUENCE [LARGE SCALE GENOMIC DNA]</scope>
    <source>
        <strain evidence="7">Red Deer</strain>
    </source>
</reference>
<sequence>MKSDRIFTVYSFVNKVWSLLLNMYDAIDEYLDQYDGQHAYDLIKEMISDDEAPNAELAYRFAHACYILSNSRLSKEGERYRLLKEAYQLCKMTWKSESKNAESLKWSTVIIGTLAELESLNHTERVVYMKEFKEFLNKALACTPDASVYHMNGRFCYRIISQRILLRHSILLFITRRKMATLSEEEKEYALEAFGSLPTSTIDEALGNFHKAEELNPGHIDNLLPLAKCYIAKVSVLEITPIDEMGKAQIAETQQLLTAITKFSVQKQNEETRKSDEMDTDSDETENSTDLTITYSEDELNVTD</sequence>
<dbReference type="PANTHER" id="PTHR16056:SF16">
    <property type="entry name" value="REGULATOR OF MICROTUBULE DYNAMICS PROTEIN 1"/>
    <property type="match status" value="1"/>
</dbReference>
<name>A0A238C3U4_9BILA</name>
<dbReference type="PANTHER" id="PTHR16056">
    <property type="entry name" value="REGULATOR OF MICROTUBULE DYNAMICS PROTEIN"/>
    <property type="match status" value="1"/>
</dbReference>
<evidence type="ECO:0000313" key="8">
    <source>
        <dbReference type="Proteomes" id="UP000242913"/>
    </source>
</evidence>
<feature type="compositionally biased region" description="Basic and acidic residues" evidence="6">
    <location>
        <begin position="268"/>
        <end position="277"/>
    </location>
</feature>
<keyword evidence="2" id="KW-0963">Cytoplasm</keyword>
<proteinExistence type="predicted"/>
<evidence type="ECO:0000256" key="4">
    <source>
        <dbReference type="ARBA" id="ARBA00022803"/>
    </source>
</evidence>
<keyword evidence="3" id="KW-0677">Repeat</keyword>
<keyword evidence="5" id="KW-0206">Cytoskeleton</keyword>
<dbReference type="GO" id="GO:0005739">
    <property type="term" value="C:mitochondrion"/>
    <property type="evidence" value="ECO:0007669"/>
    <property type="project" value="TreeGrafter"/>
</dbReference>
<evidence type="ECO:0000256" key="6">
    <source>
        <dbReference type="SAM" id="MobiDB-lite"/>
    </source>
</evidence>
<dbReference type="Pfam" id="PF21033">
    <property type="entry name" value="RMD1-3"/>
    <property type="match status" value="1"/>
</dbReference>
<evidence type="ECO:0000313" key="7">
    <source>
        <dbReference type="EMBL" id="OZC12127.1"/>
    </source>
</evidence>
<feature type="compositionally biased region" description="Acidic residues" evidence="6">
    <location>
        <begin position="278"/>
        <end position="287"/>
    </location>
</feature>
<dbReference type="GO" id="GO:0097431">
    <property type="term" value="C:mitotic spindle pole"/>
    <property type="evidence" value="ECO:0007669"/>
    <property type="project" value="TreeGrafter"/>
</dbReference>
<keyword evidence="4" id="KW-0802">TPR repeat</keyword>
<keyword evidence="8" id="KW-1185">Reference proteome</keyword>
<dbReference type="AlphaFoldDB" id="A0A238C3U4"/>
<dbReference type="Proteomes" id="UP000242913">
    <property type="component" value="Unassembled WGS sequence"/>
</dbReference>